<dbReference type="AlphaFoldDB" id="A0A0Q3HV50"/>
<protein>
    <submittedName>
        <fullName evidence="1">Uncharacterized protein</fullName>
    </submittedName>
</protein>
<dbReference type="RefSeq" id="WP_056013419.1">
    <property type="nucleotide sequence ID" value="NZ_LLYZ01000004.1"/>
</dbReference>
<dbReference type="STRING" id="452084.AR438_06670"/>
<keyword evidence="2" id="KW-1185">Reference proteome</keyword>
<evidence type="ECO:0000313" key="1">
    <source>
        <dbReference type="EMBL" id="KQK26445.1"/>
    </source>
</evidence>
<proteinExistence type="predicted"/>
<evidence type="ECO:0000313" key="2">
    <source>
        <dbReference type="Proteomes" id="UP000051682"/>
    </source>
</evidence>
<name>A0A0Q3HV50_9FLAO</name>
<gene>
    <name evidence="1" type="ORF">AR438_06670</name>
</gene>
<accession>A0A0Q3HV50</accession>
<reference evidence="1 2" key="1">
    <citation type="submission" date="2015-10" db="EMBL/GenBank/DDBJ databases">
        <title>Chryseobacterium aquaticum genome.</title>
        <authorList>
            <person name="Newman J.D."/>
            <person name="Ferguson M.B."/>
            <person name="Miller J.R."/>
        </authorList>
    </citation>
    <scope>NUCLEOTIDE SEQUENCE [LARGE SCALE GENOMIC DNA]</scope>
    <source>
        <strain evidence="1 2">KCTC 12483</strain>
    </source>
</reference>
<sequence length="249" mass="28367">MRIIIRYILLLSIIFINSCTKNNDTGKPSKIRKENKVDSTIIKKTSGEQPEYKNKTFPVKEGLLSDIVGGSYAIQHEADGDLNNDGLSDKVLVLRKKSDTLFQRTVLVLLKNRNNHFRLDKISDILLPDEYNEAGFKKYDPESISIAKGVLSVNLYNPAPYGNLFFNFKYINKDFVLTYIETYNAGAGSSQSLYYEPLKGKLLQEVTDTMEENMPAETKKIQVKKQKFLFENSVPDDIISKVYSENDVL</sequence>
<organism evidence="1 2">
    <name type="scientific">Chryseobacterium aquaticum</name>
    <dbReference type="NCBI Taxonomy" id="452084"/>
    <lineage>
        <taxon>Bacteria</taxon>
        <taxon>Pseudomonadati</taxon>
        <taxon>Bacteroidota</taxon>
        <taxon>Flavobacteriia</taxon>
        <taxon>Flavobacteriales</taxon>
        <taxon>Weeksellaceae</taxon>
        <taxon>Chryseobacterium group</taxon>
        <taxon>Chryseobacterium</taxon>
    </lineage>
</organism>
<dbReference type="Proteomes" id="UP000051682">
    <property type="component" value="Unassembled WGS sequence"/>
</dbReference>
<comment type="caution">
    <text evidence="1">The sequence shown here is derived from an EMBL/GenBank/DDBJ whole genome shotgun (WGS) entry which is preliminary data.</text>
</comment>
<dbReference type="OrthoDB" id="1242812at2"/>
<dbReference type="EMBL" id="LLYZ01000004">
    <property type="protein sequence ID" value="KQK26445.1"/>
    <property type="molecule type" value="Genomic_DNA"/>
</dbReference>